<accession>A0A2N1N8T0</accession>
<feature type="non-terminal residue" evidence="1">
    <location>
        <position position="1"/>
    </location>
</feature>
<protein>
    <submittedName>
        <fullName evidence="1">Uncharacterized protein</fullName>
    </submittedName>
</protein>
<evidence type="ECO:0000313" key="1">
    <source>
        <dbReference type="EMBL" id="PKK70336.1"/>
    </source>
</evidence>
<dbReference type="VEuPathDB" id="FungiDB:RhiirA1_446657"/>
<dbReference type="AlphaFoldDB" id="A0A2N1N8T0"/>
<sequence length="852" mass="98380">SKGCKRVEGQKIIYDYFNVTNKKCDDDDSDEEWEDWDSEVEDVMDDDDIIGVDERSEDDNSNFNVDLDFNENIIDLASNKRRTCSGLHSAKISAYIDRTPANFGGSRHVEVIAKEIWANRFKKGFSRKKLNYKEKRILNRQIYAESDSVHAKECNGYVDENYHDKICCTACLSLCSNTLLANQIIVPTPNPQNIKHTPLFWFESDLMKKYLQNADLLQVWHIIKGNSLPNDSNIWLTLADRAMRGVFNDKPVFTGLCHVMVQASSFSNRTLELFRQNLEERTIQNIRRLRKNEIDYLTDPDLYYENIARFKQLIDTLHYESLISTMTDNTKLKPVLRYSSQSFGCIIGSVLDNSETKITDYDQIPQIHVYEKKIAWERTIQNIRRLRKNEIDYLTDPDLCYENIARFKRLIDTLHYEGPISAMTDNTKLKPDLRYLSQFGCIIESVLDNSETKITDYDQIPQIVNKIKNENAIANNVRTYILQVPLPKFPPVVIALILNNGSDRAVAIADLYRKLLMDIAPQLNLHIYFNCPILPSVGPVVRIQDLKHDVVKLDRQDDGATYRAFCSSNLRIIYSQYLENPNDEEMCGFFVLLFVFGELIDCYLNRQINLLSVLKCLKKNFLADQSYSILISLAESIVLLVKAHREFYSSVLLLPWMHGFEAVEHFFGVAPLRNNNIIYEKEKSVREDSAIRSCFRDSFSIAEELCEALGINVLSENNLDLPYVEPVILIQNKIDNDILTNNDNNILELDTTDLTKQVDLIQNIQPCSSLISVNNDIHYNLSNGQINFIKMLEICTKHEAYSSRILERKCHVEQIAKNSDLIINPNKASHMVAHLINNENPETRFITQREKC</sequence>
<dbReference type="VEuPathDB" id="FungiDB:RhiirFUN_023864"/>
<organism evidence="1 2">
    <name type="scientific">Rhizophagus irregularis</name>
    <dbReference type="NCBI Taxonomy" id="588596"/>
    <lineage>
        <taxon>Eukaryota</taxon>
        <taxon>Fungi</taxon>
        <taxon>Fungi incertae sedis</taxon>
        <taxon>Mucoromycota</taxon>
        <taxon>Glomeromycotina</taxon>
        <taxon>Glomeromycetes</taxon>
        <taxon>Glomerales</taxon>
        <taxon>Glomeraceae</taxon>
        <taxon>Rhizophagus</taxon>
    </lineage>
</organism>
<proteinExistence type="predicted"/>
<dbReference type="VEuPathDB" id="FungiDB:RhiirFUN_023866"/>
<comment type="caution">
    <text evidence="1">The sequence shown here is derived from an EMBL/GenBank/DDBJ whole genome shotgun (WGS) entry which is preliminary data.</text>
</comment>
<dbReference type="VEuPathDB" id="FungiDB:FUN_017887"/>
<dbReference type="EMBL" id="LLXL01000628">
    <property type="protein sequence ID" value="PKK70336.1"/>
    <property type="molecule type" value="Genomic_DNA"/>
</dbReference>
<gene>
    <name evidence="1" type="ORF">RhiirC2_779821</name>
</gene>
<reference evidence="1 2" key="2">
    <citation type="submission" date="2017-10" db="EMBL/GenBank/DDBJ databases">
        <title>Extensive intraspecific genome diversity in a model arbuscular mycorrhizal fungus.</title>
        <authorList>
            <person name="Chen E.C.H."/>
            <person name="Morin E."/>
            <person name="Baudet D."/>
            <person name="Noel J."/>
            <person name="Ndikumana S."/>
            <person name="Charron P."/>
            <person name="St-Onge C."/>
            <person name="Giorgi J."/>
            <person name="Grigoriev I.V."/>
            <person name="Roux C."/>
            <person name="Martin F.M."/>
            <person name="Corradi N."/>
        </authorList>
    </citation>
    <scope>NUCLEOTIDE SEQUENCE [LARGE SCALE GENOMIC DNA]</scope>
    <source>
        <strain evidence="1 2">C2</strain>
    </source>
</reference>
<evidence type="ECO:0000313" key="2">
    <source>
        <dbReference type="Proteomes" id="UP000233469"/>
    </source>
</evidence>
<name>A0A2N1N8T0_9GLOM</name>
<reference evidence="1 2" key="1">
    <citation type="submission" date="2016-04" db="EMBL/GenBank/DDBJ databases">
        <title>Genome analyses suggest a sexual origin of heterokaryosis in a supposedly ancient asexual fungus.</title>
        <authorList>
            <person name="Ropars J."/>
            <person name="Sedzielewska K."/>
            <person name="Noel J."/>
            <person name="Charron P."/>
            <person name="Farinelli L."/>
            <person name="Marton T."/>
            <person name="Kruger M."/>
            <person name="Pelin A."/>
            <person name="Brachmann A."/>
            <person name="Corradi N."/>
        </authorList>
    </citation>
    <scope>NUCLEOTIDE SEQUENCE [LARGE SCALE GENOMIC DNA]</scope>
    <source>
        <strain evidence="1 2">C2</strain>
    </source>
</reference>
<dbReference type="VEuPathDB" id="FungiDB:FUN_016054"/>
<dbReference type="Proteomes" id="UP000233469">
    <property type="component" value="Unassembled WGS sequence"/>
</dbReference>
<dbReference type="VEuPathDB" id="FungiDB:RhiirA1_317987"/>
<dbReference type="VEuPathDB" id="FungiDB:FUN_018424"/>